<evidence type="ECO:0000313" key="2">
    <source>
        <dbReference type="EMBL" id="KAG2564982.1"/>
    </source>
</evidence>
<reference evidence="2" key="1">
    <citation type="submission" date="2020-05" db="EMBL/GenBank/DDBJ databases">
        <title>WGS assembly of Panicum virgatum.</title>
        <authorList>
            <person name="Lovell J.T."/>
            <person name="Jenkins J."/>
            <person name="Shu S."/>
            <person name="Juenger T.E."/>
            <person name="Schmutz J."/>
        </authorList>
    </citation>
    <scope>NUCLEOTIDE SEQUENCE</scope>
    <source>
        <strain evidence="2">AP13</strain>
    </source>
</reference>
<accession>A0A8T0PX92</accession>
<dbReference type="Proteomes" id="UP000823388">
    <property type="component" value="Chromosome 7N"/>
</dbReference>
<comment type="caution">
    <text evidence="2">The sequence shown here is derived from an EMBL/GenBank/DDBJ whole genome shotgun (WGS) entry which is preliminary data.</text>
</comment>
<keyword evidence="3" id="KW-1185">Reference proteome</keyword>
<name>A0A8T0PX92_PANVG</name>
<dbReference type="AlphaFoldDB" id="A0A8T0PX92"/>
<dbReference type="EMBL" id="CM029050">
    <property type="protein sequence ID" value="KAG2564982.1"/>
    <property type="molecule type" value="Genomic_DNA"/>
</dbReference>
<gene>
    <name evidence="2" type="ORF">PVAP13_7NG007900</name>
</gene>
<feature type="compositionally biased region" description="Basic and acidic residues" evidence="1">
    <location>
        <begin position="98"/>
        <end position="107"/>
    </location>
</feature>
<protein>
    <submittedName>
        <fullName evidence="2">Uncharacterized protein</fullName>
    </submittedName>
</protein>
<evidence type="ECO:0000313" key="3">
    <source>
        <dbReference type="Proteomes" id="UP000823388"/>
    </source>
</evidence>
<sequence length="151" mass="16379">MRCRRRHGVPPASAVAGVEGRHAPLPSAPPLLPLDSCAFSPPCALADAGRCRVPLRRRRCRGRRPAPPSPLLRFRPSPSCAGHGRFNGRRGAPIHVRAVAEGRRPDAPPRPVCDAGAPCRRRRRPFAPSPAFGGTPCEAAPRRRTQAPHRR</sequence>
<organism evidence="2 3">
    <name type="scientific">Panicum virgatum</name>
    <name type="common">Blackwell switchgrass</name>
    <dbReference type="NCBI Taxonomy" id="38727"/>
    <lineage>
        <taxon>Eukaryota</taxon>
        <taxon>Viridiplantae</taxon>
        <taxon>Streptophyta</taxon>
        <taxon>Embryophyta</taxon>
        <taxon>Tracheophyta</taxon>
        <taxon>Spermatophyta</taxon>
        <taxon>Magnoliopsida</taxon>
        <taxon>Liliopsida</taxon>
        <taxon>Poales</taxon>
        <taxon>Poaceae</taxon>
        <taxon>PACMAD clade</taxon>
        <taxon>Panicoideae</taxon>
        <taxon>Panicodae</taxon>
        <taxon>Paniceae</taxon>
        <taxon>Panicinae</taxon>
        <taxon>Panicum</taxon>
        <taxon>Panicum sect. Hiantes</taxon>
    </lineage>
</organism>
<feature type="compositionally biased region" description="Basic residues" evidence="1">
    <location>
        <begin position="142"/>
        <end position="151"/>
    </location>
</feature>
<proteinExistence type="predicted"/>
<feature type="region of interest" description="Disordered" evidence="1">
    <location>
        <begin position="60"/>
        <end position="151"/>
    </location>
</feature>
<evidence type="ECO:0000256" key="1">
    <source>
        <dbReference type="SAM" id="MobiDB-lite"/>
    </source>
</evidence>